<evidence type="ECO:0000313" key="3">
    <source>
        <dbReference type="EMBL" id="ERM02452.1"/>
    </source>
</evidence>
<comment type="caution">
    <text evidence="3">The sequence shown here is derived from an EMBL/GenBank/DDBJ whole genome shotgun (WGS) entry which is preliminary data.</text>
</comment>
<dbReference type="EMBL" id="ASXJ01000086">
    <property type="protein sequence ID" value="ERM02452.1"/>
    <property type="molecule type" value="Genomic_DNA"/>
</dbReference>
<evidence type="ECO:0008006" key="5">
    <source>
        <dbReference type="Google" id="ProtNLM"/>
    </source>
</evidence>
<dbReference type="AlphaFoldDB" id="U4VHU5"/>
<feature type="region of interest" description="Disordered" evidence="1">
    <location>
        <begin position="98"/>
        <end position="117"/>
    </location>
</feature>
<proteinExistence type="predicted"/>
<evidence type="ECO:0000256" key="2">
    <source>
        <dbReference type="SAM" id="Phobius"/>
    </source>
</evidence>
<feature type="transmembrane region" description="Helical" evidence="2">
    <location>
        <begin position="22"/>
        <end position="43"/>
    </location>
</feature>
<evidence type="ECO:0000256" key="1">
    <source>
        <dbReference type="SAM" id="MobiDB-lite"/>
    </source>
</evidence>
<evidence type="ECO:0000313" key="4">
    <source>
        <dbReference type="Proteomes" id="UP000016842"/>
    </source>
</evidence>
<accession>U4VHU5</accession>
<reference evidence="3 4" key="1">
    <citation type="journal article" date="2014" name="FEMS Microbiol. Lett.">
        <title>Genome sequencing analysis reveals virulence-related gene content of Ochrobactrum intermedium strain 229E, a urease-positive strain isolated from the human gastric niche.</title>
        <authorList>
            <person name="Kulkarni G.J."/>
            <person name="Shetty S."/>
            <person name="Dharne M.S."/>
            <person name="Shouche Y.S."/>
        </authorList>
    </citation>
    <scope>NUCLEOTIDE SEQUENCE [LARGE SCALE GENOMIC DNA]</scope>
    <source>
        <strain evidence="3 4">229E</strain>
    </source>
</reference>
<name>U4VHU5_9HYPH</name>
<dbReference type="Proteomes" id="UP000016842">
    <property type="component" value="Unassembled WGS sequence"/>
</dbReference>
<keyword evidence="2" id="KW-1133">Transmembrane helix</keyword>
<feature type="compositionally biased region" description="Basic and acidic residues" evidence="1">
    <location>
        <begin position="103"/>
        <end position="117"/>
    </location>
</feature>
<keyword evidence="2" id="KW-0472">Membrane</keyword>
<gene>
    <name evidence="3" type="ORF">Q644_16610</name>
</gene>
<keyword evidence="2" id="KW-0812">Transmembrane</keyword>
<organism evidence="3 4">
    <name type="scientific">Brucella intermedia 229E</name>
    <dbReference type="NCBI Taxonomy" id="1337887"/>
    <lineage>
        <taxon>Bacteria</taxon>
        <taxon>Pseudomonadati</taxon>
        <taxon>Pseudomonadota</taxon>
        <taxon>Alphaproteobacteria</taxon>
        <taxon>Hyphomicrobiales</taxon>
        <taxon>Brucellaceae</taxon>
        <taxon>Brucella/Ochrobactrum group</taxon>
        <taxon>Brucella</taxon>
    </lineage>
</organism>
<sequence>MIELKIGEQSGGMDWLEWSTHIVASLAWPVAVVIILCVLRPAIVRLLRQISKLTWGGDKAVDFSNGLDRLETTNTAAIEAAATAAGLEIDKADIDVESAATKNESEQRKSGDSRAGRDIKMRRKVHKKISDDSEFGTLLSISPASAVIDAWRPVEAAIMEVYDATGIAGQGQSFVSPPHMMVKRLADEGLVSPVFQASVMELKRLRNLAVHAGRGISTDDALRFKRNADILVSELQSVLKK</sequence>
<protein>
    <recommendedName>
        <fullName evidence="5">DUF4145 domain-containing protein</fullName>
    </recommendedName>
</protein>